<keyword evidence="3" id="KW-1185">Reference proteome</keyword>
<proteinExistence type="predicted"/>
<dbReference type="AlphaFoldDB" id="A0A8S0Y3G2"/>
<evidence type="ECO:0000313" key="1">
    <source>
        <dbReference type="EMBL" id="CAA7602035.1"/>
    </source>
</evidence>
<reference evidence="1" key="2">
    <citation type="submission" date="2020-01" db="EMBL/GenBank/DDBJ databases">
        <authorList>
            <person name="Hornung B."/>
        </authorList>
    </citation>
    <scope>NUCLEOTIDE SEQUENCE</scope>
    <source>
        <strain evidence="1">PacBioINE</strain>
    </source>
</reference>
<reference evidence="2" key="1">
    <citation type="submission" date="2014-11" db="EMBL/GenBank/DDBJ databases">
        <authorList>
            <person name="Hornung B.V."/>
        </authorList>
    </citation>
    <scope>NUCLEOTIDE SEQUENCE</scope>
    <source>
        <strain evidence="2">INE</strain>
    </source>
</reference>
<sequence>MVLRPTFLSRERKDPLFSVAMGMRPKYLPGNSYPVIPAMSRVATRLFREWKTIEG</sequence>
<dbReference type="EMBL" id="CDGJ01000078">
    <property type="protein sequence ID" value="CEJ08122.1"/>
    <property type="molecule type" value="Genomic_DNA"/>
</dbReference>
<name>A0A8S0Y3G2_9FIRM</name>
<dbReference type="Proteomes" id="UP001071230">
    <property type="component" value="Unassembled WGS sequence"/>
</dbReference>
<dbReference type="KEGG" id="aacx:DEACI_2707"/>
<organism evidence="1">
    <name type="scientific">Acididesulfobacillus acetoxydans</name>
    <dbReference type="NCBI Taxonomy" id="1561005"/>
    <lineage>
        <taxon>Bacteria</taxon>
        <taxon>Bacillati</taxon>
        <taxon>Bacillota</taxon>
        <taxon>Clostridia</taxon>
        <taxon>Eubacteriales</taxon>
        <taxon>Peptococcaceae</taxon>
        <taxon>Acididesulfobacillus</taxon>
    </lineage>
</organism>
<accession>A0A8S0Y3G2</accession>
<evidence type="ECO:0000313" key="3">
    <source>
        <dbReference type="Proteomes" id="UP001071230"/>
    </source>
</evidence>
<evidence type="ECO:0000313" key="2">
    <source>
        <dbReference type="EMBL" id="CEJ08122.1"/>
    </source>
</evidence>
<protein>
    <submittedName>
        <fullName evidence="1">Uncharacterized protein</fullName>
    </submittedName>
</protein>
<dbReference type="EMBL" id="LR746496">
    <property type="protein sequence ID" value="CAA7602035.1"/>
    <property type="molecule type" value="Genomic_DNA"/>
</dbReference>
<dbReference type="Proteomes" id="UP000836597">
    <property type="component" value="Chromosome"/>
</dbReference>
<gene>
    <name evidence="2" type="ORF">DEACI_2597</name>
    <name evidence="1" type="ORF">DEACI_2707</name>
</gene>